<gene>
    <name evidence="1" type="ORF">MLD38_006332</name>
</gene>
<protein>
    <submittedName>
        <fullName evidence="1">Uncharacterized protein</fullName>
    </submittedName>
</protein>
<keyword evidence="2" id="KW-1185">Reference proteome</keyword>
<comment type="caution">
    <text evidence="1">The sequence shown here is derived from an EMBL/GenBank/DDBJ whole genome shotgun (WGS) entry which is preliminary data.</text>
</comment>
<name>A0ACB9RNT6_9MYRT</name>
<dbReference type="Proteomes" id="UP001057402">
    <property type="component" value="Chromosome 3"/>
</dbReference>
<proteinExistence type="predicted"/>
<evidence type="ECO:0000313" key="1">
    <source>
        <dbReference type="EMBL" id="KAI4380108.1"/>
    </source>
</evidence>
<evidence type="ECO:0000313" key="2">
    <source>
        <dbReference type="Proteomes" id="UP001057402"/>
    </source>
</evidence>
<reference evidence="2" key="1">
    <citation type="journal article" date="2023" name="Front. Plant Sci.">
        <title>Chromosomal-level genome assembly of Melastoma candidum provides insights into trichome evolution.</title>
        <authorList>
            <person name="Zhong Y."/>
            <person name="Wu W."/>
            <person name="Sun C."/>
            <person name="Zou P."/>
            <person name="Liu Y."/>
            <person name="Dai S."/>
            <person name="Zhou R."/>
        </authorList>
    </citation>
    <scope>NUCLEOTIDE SEQUENCE [LARGE SCALE GENOMIC DNA]</scope>
</reference>
<sequence>MPTQQNTGVLEELFPRPDGEVDIEARVEARIASLQETEQKRLARLEEKLNTVQRHNIYSFEDYDVQVPQISIPHKFKLPDFEKFKGVGCPKMHLKYFLHEMLIYPKDDLSQVTLFQESLTGSTLHWYLSLDTSMYASFRELAQDFLNHYSFNIEMAPTISDLRKLEKYHNESIKDFARRIRGVGHDTRNCFALRFKIQSLLDDKIIAFETLANPPNIQQNSLPEHVNMIVTDTFEAELPPLFTAIVPDWPIHEAVIFVLHSMQPGDRNGKPAVYTPLVTSTFLYQSSATVRPFIYKPQVNALTNSVTSISGENEKETNIITRSGRVIPATETLKSTEAPKIGEVLLEEAKNVKYIRTSECDIVEQLRKQQAQISLFDLINSSDKHRDVLQQFLAEVHVPA</sequence>
<dbReference type="EMBL" id="CM042882">
    <property type="protein sequence ID" value="KAI4380108.1"/>
    <property type="molecule type" value="Genomic_DNA"/>
</dbReference>
<organism evidence="1 2">
    <name type="scientific">Melastoma candidum</name>
    <dbReference type="NCBI Taxonomy" id="119954"/>
    <lineage>
        <taxon>Eukaryota</taxon>
        <taxon>Viridiplantae</taxon>
        <taxon>Streptophyta</taxon>
        <taxon>Embryophyta</taxon>
        <taxon>Tracheophyta</taxon>
        <taxon>Spermatophyta</taxon>
        <taxon>Magnoliopsida</taxon>
        <taxon>eudicotyledons</taxon>
        <taxon>Gunneridae</taxon>
        <taxon>Pentapetalae</taxon>
        <taxon>rosids</taxon>
        <taxon>malvids</taxon>
        <taxon>Myrtales</taxon>
        <taxon>Melastomataceae</taxon>
        <taxon>Melastomatoideae</taxon>
        <taxon>Melastomateae</taxon>
        <taxon>Melastoma</taxon>
    </lineage>
</organism>
<accession>A0ACB9RNT6</accession>